<dbReference type="PANTHER" id="PTHR31635">
    <property type="entry name" value="REVERSE TRANSCRIPTASE DOMAIN-CONTAINING PROTEIN-RELATED"/>
    <property type="match status" value="1"/>
</dbReference>
<organism evidence="2 3">
    <name type="scientific">Cannabis sativa</name>
    <name type="common">Hemp</name>
    <name type="synonym">Marijuana</name>
    <dbReference type="NCBI Taxonomy" id="3483"/>
    <lineage>
        <taxon>Eukaryota</taxon>
        <taxon>Viridiplantae</taxon>
        <taxon>Streptophyta</taxon>
        <taxon>Embryophyta</taxon>
        <taxon>Tracheophyta</taxon>
        <taxon>Spermatophyta</taxon>
        <taxon>Magnoliopsida</taxon>
        <taxon>eudicotyledons</taxon>
        <taxon>Gunneridae</taxon>
        <taxon>Pentapetalae</taxon>
        <taxon>rosids</taxon>
        <taxon>fabids</taxon>
        <taxon>Rosales</taxon>
        <taxon>Cannabaceae</taxon>
        <taxon>Cannabis</taxon>
    </lineage>
</organism>
<dbReference type="Gramene" id="evm.model.03.1266">
    <property type="protein sequence ID" value="cds.evm.model.03.1266"/>
    <property type="gene ID" value="evm.TU.03.1266"/>
</dbReference>
<dbReference type="OMA" id="HCRIRER"/>
<name>A0A803P4L7_CANSA</name>
<dbReference type="AlphaFoldDB" id="A0A803P4L7"/>
<evidence type="ECO:0000313" key="2">
    <source>
        <dbReference type="EnsemblPlants" id="cds.evm.model.03.1266"/>
    </source>
</evidence>
<dbReference type="EnsemblPlants" id="evm.model.03.1266">
    <property type="protein sequence ID" value="cds.evm.model.03.1266"/>
    <property type="gene ID" value="evm.TU.03.1266"/>
</dbReference>
<sequence length="413" mass="47614">MFQVVTKLKALKPIFKKLNRNHFSHIHAADIKARQELIDNQLKLQRDPMNALLQKQEFEPRENYAAIHKNYCSFLHQKSRVAWIKEGDENSTLFHCRIRERRNQNKIMSVVNYDGVRVDDSKGITDAFLAYYHDLLGSTMEGRTKVSKSIMARGPVITTTQEEILLADFTKDEVKQAVFSIPGSKAPGPDGYSSYFFPDNLELVGDEVSEAIIDFLHTGNLLKEINSTVLTLIPKIKCPNLVSDYRQIACCNVLYKTSTKLICSRLKSILPDLVAQNQGGFIKERFIAHNIMICQDLIRHYGRKSNKANCMIKLDLQKAYDTMSWEFLEEVLRAFRFPTKFISIIMKCVTTPRFSLMFNGSMNGYFQSRRGLRQGDPMSPLLFVLRMEYLSRIMKKLGKRMISFFMKDAESLN</sequence>
<feature type="domain" description="Reverse transcriptase" evidence="1">
    <location>
        <begin position="214"/>
        <end position="413"/>
    </location>
</feature>
<protein>
    <recommendedName>
        <fullName evidence="1">Reverse transcriptase domain-containing protein</fullName>
    </recommendedName>
</protein>
<evidence type="ECO:0000259" key="1">
    <source>
        <dbReference type="PROSITE" id="PS50878"/>
    </source>
</evidence>
<dbReference type="InterPro" id="IPR000477">
    <property type="entry name" value="RT_dom"/>
</dbReference>
<evidence type="ECO:0000313" key="3">
    <source>
        <dbReference type="Proteomes" id="UP000596661"/>
    </source>
</evidence>
<proteinExistence type="predicted"/>
<reference evidence="2" key="1">
    <citation type="submission" date="2018-11" db="EMBL/GenBank/DDBJ databases">
        <authorList>
            <person name="Grassa J C."/>
        </authorList>
    </citation>
    <scope>NUCLEOTIDE SEQUENCE [LARGE SCALE GENOMIC DNA]</scope>
</reference>
<reference evidence="2" key="2">
    <citation type="submission" date="2021-03" db="UniProtKB">
        <authorList>
            <consortium name="EnsemblPlants"/>
        </authorList>
    </citation>
    <scope>IDENTIFICATION</scope>
</reference>
<dbReference type="PROSITE" id="PS50878">
    <property type="entry name" value="RT_POL"/>
    <property type="match status" value="1"/>
</dbReference>
<dbReference type="CDD" id="cd01650">
    <property type="entry name" value="RT_nLTR_like"/>
    <property type="match status" value="1"/>
</dbReference>
<keyword evidence="3" id="KW-1185">Reference proteome</keyword>
<dbReference type="EMBL" id="UZAU01000290">
    <property type="status" value="NOT_ANNOTATED_CDS"/>
    <property type="molecule type" value="Genomic_DNA"/>
</dbReference>
<dbReference type="PANTHER" id="PTHR31635:SF196">
    <property type="entry name" value="REVERSE TRANSCRIPTASE DOMAIN-CONTAINING PROTEIN-RELATED"/>
    <property type="match status" value="1"/>
</dbReference>
<dbReference type="SUPFAM" id="SSF56672">
    <property type="entry name" value="DNA/RNA polymerases"/>
    <property type="match status" value="1"/>
</dbReference>
<dbReference type="Pfam" id="PF00078">
    <property type="entry name" value="RVT_1"/>
    <property type="match status" value="1"/>
</dbReference>
<dbReference type="Proteomes" id="UP000596661">
    <property type="component" value="Chromosome 3"/>
</dbReference>
<accession>A0A803P4L7</accession>
<dbReference type="InterPro" id="IPR043502">
    <property type="entry name" value="DNA/RNA_pol_sf"/>
</dbReference>